<dbReference type="CDD" id="cd09276">
    <property type="entry name" value="Rnase_HI_RT_non_LTR"/>
    <property type="match status" value="1"/>
</dbReference>
<proteinExistence type="predicted"/>
<sequence length="523" mass="57435">MKELLAWGAANGVTFDPDKTEVMQFSRKKSPSWPSVFQGDTEIVPGDAMRWLGLWLDRKLSFKFHVDEWSAKARRVANLLKGIANTKHGPLPRAVRRAVKACVEPTLFYGAEAWYPGEVAPSAANPNRLVSTQVKHLVLRLDKVLRHAVRAALPVWKTPIPAIHREAGTPPASIALAAQQLDPTCQANFQSRLQRADQLLPKCHQPALLPRHYSDTEANPLQTANKAETAGDFLEWLATAAAATLIVYSDGSQLPNGAVGFGFAVHRDKQTLVQGSGRLGPSEVFDAEATGALEGLRAALRLSDTTSEVVVCTDNLAVASCLRGNPVDSSQDKFTKFQELATLHGNVQVRWIPGHTDIPGNEEADGLAKAGCLQPGPPGAMPSLAHLRRLARQQSRDVFKAWWSAEAPESYKTLNLEATTSCPPELALPRATLHSLLAARSRHGDFADYHERFNHDDARLDCSCGRRKAPEHPFYCRKVPPRLRMRLAPSPAEAIHHAVGKGFKAFVEMTSESSFFQRICPRH</sequence>
<dbReference type="STRING" id="33203.A0A179G424"/>
<dbReference type="Pfam" id="PF00075">
    <property type="entry name" value="RNase_H"/>
    <property type="match status" value="1"/>
</dbReference>
<dbReference type="InterPro" id="IPR012337">
    <property type="entry name" value="RNaseH-like_sf"/>
</dbReference>
<dbReference type="PANTHER" id="PTHR33481">
    <property type="entry name" value="REVERSE TRANSCRIPTASE"/>
    <property type="match status" value="1"/>
</dbReference>
<dbReference type="InterPro" id="IPR002156">
    <property type="entry name" value="RNaseH_domain"/>
</dbReference>
<keyword evidence="2" id="KW-0255">Endonuclease</keyword>
<accession>A0A179G424</accession>
<dbReference type="GO" id="GO:0004527">
    <property type="term" value="F:exonuclease activity"/>
    <property type="evidence" value="ECO:0007669"/>
    <property type="project" value="UniProtKB-KW"/>
</dbReference>
<gene>
    <name evidence="2" type="ORF">VFPFJ_10976</name>
</gene>
<dbReference type="EMBL" id="LSBI01000019">
    <property type="protein sequence ID" value="OAQ71889.1"/>
    <property type="molecule type" value="Genomic_DNA"/>
</dbReference>
<organism evidence="2 3">
    <name type="scientific">Purpureocillium lilacinum</name>
    <name type="common">Paecilomyces lilacinus</name>
    <dbReference type="NCBI Taxonomy" id="33203"/>
    <lineage>
        <taxon>Eukaryota</taxon>
        <taxon>Fungi</taxon>
        <taxon>Dikarya</taxon>
        <taxon>Ascomycota</taxon>
        <taxon>Pezizomycotina</taxon>
        <taxon>Sordariomycetes</taxon>
        <taxon>Hypocreomycetidae</taxon>
        <taxon>Hypocreales</taxon>
        <taxon>Ophiocordycipitaceae</taxon>
        <taxon>Purpureocillium</taxon>
    </lineage>
</organism>
<dbReference type="OMA" id="WWSAEAP"/>
<dbReference type="InterPro" id="IPR036397">
    <property type="entry name" value="RNaseH_sf"/>
</dbReference>
<reference evidence="2 3" key="1">
    <citation type="submission" date="2016-02" db="EMBL/GenBank/DDBJ databases">
        <title>Biosynthesis of antibiotic leucinostatins and their inhibition on Phytophthora in bio-control Purpureocillium lilacinum.</title>
        <authorList>
            <person name="Wang G."/>
            <person name="Liu Z."/>
            <person name="Lin R."/>
            <person name="Li E."/>
            <person name="Mao Z."/>
            <person name="Ling J."/>
            <person name="Yin W."/>
            <person name="Xie B."/>
        </authorList>
    </citation>
    <scope>NUCLEOTIDE SEQUENCE [LARGE SCALE GENOMIC DNA]</scope>
    <source>
        <strain evidence="2">PLFJ-1</strain>
    </source>
</reference>
<dbReference type="Proteomes" id="UP000078340">
    <property type="component" value="Unassembled WGS sequence"/>
</dbReference>
<dbReference type="AlphaFoldDB" id="A0A179G424"/>
<dbReference type="Gene3D" id="3.30.420.10">
    <property type="entry name" value="Ribonuclease H-like superfamily/Ribonuclease H"/>
    <property type="match status" value="1"/>
</dbReference>
<dbReference type="GO" id="GO:0004523">
    <property type="term" value="F:RNA-DNA hybrid ribonuclease activity"/>
    <property type="evidence" value="ECO:0007669"/>
    <property type="project" value="InterPro"/>
</dbReference>
<name>A0A179G424_PURLI</name>
<comment type="caution">
    <text evidence="2">The sequence shown here is derived from an EMBL/GenBank/DDBJ whole genome shotgun (WGS) entry which is preliminary data.</text>
</comment>
<protein>
    <submittedName>
        <fullName evidence="2">Endonuclease/exonuclease/phosphatase</fullName>
    </submittedName>
</protein>
<evidence type="ECO:0000313" key="2">
    <source>
        <dbReference type="EMBL" id="OAQ71889.1"/>
    </source>
</evidence>
<feature type="domain" description="RNase H type-1" evidence="1">
    <location>
        <begin position="241"/>
        <end position="373"/>
    </location>
</feature>
<evidence type="ECO:0000313" key="3">
    <source>
        <dbReference type="Proteomes" id="UP000078340"/>
    </source>
</evidence>
<keyword evidence="2" id="KW-0269">Exonuclease</keyword>
<dbReference type="PANTHER" id="PTHR33481:SF1">
    <property type="entry name" value="ENDONUCLEASE_EXONUCLEASE_PHOSPHATASE DOMAIN-CONTAINING PROTEIN-RELATED"/>
    <property type="match status" value="1"/>
</dbReference>
<keyword evidence="2" id="KW-0378">Hydrolase</keyword>
<dbReference type="SUPFAM" id="SSF53098">
    <property type="entry name" value="Ribonuclease H-like"/>
    <property type="match status" value="1"/>
</dbReference>
<dbReference type="PROSITE" id="PS50879">
    <property type="entry name" value="RNASE_H_1"/>
    <property type="match status" value="1"/>
</dbReference>
<dbReference type="GO" id="GO:0003676">
    <property type="term" value="F:nucleic acid binding"/>
    <property type="evidence" value="ECO:0007669"/>
    <property type="project" value="InterPro"/>
</dbReference>
<evidence type="ECO:0000259" key="1">
    <source>
        <dbReference type="PROSITE" id="PS50879"/>
    </source>
</evidence>
<keyword evidence="2" id="KW-0540">Nuclease</keyword>